<dbReference type="PANTHER" id="PTHR38849:SF1">
    <property type="entry name" value="SMALL SECRETED PROTEIN"/>
    <property type="match status" value="1"/>
</dbReference>
<gene>
    <name evidence="3" type="ORF">NLJ89_g1001</name>
</gene>
<dbReference type="PANTHER" id="PTHR38849">
    <property type="entry name" value="SMALL SECRETED PROTEIN"/>
    <property type="match status" value="1"/>
</dbReference>
<dbReference type="AlphaFoldDB" id="A0A9W8TFX1"/>
<evidence type="ECO:0000256" key="2">
    <source>
        <dbReference type="SAM" id="SignalP"/>
    </source>
</evidence>
<accession>A0A9W8TFX1</accession>
<feature type="region of interest" description="Disordered" evidence="1">
    <location>
        <begin position="156"/>
        <end position="236"/>
    </location>
</feature>
<protein>
    <recommendedName>
        <fullName evidence="5">Small secreted protein</fullName>
    </recommendedName>
</protein>
<evidence type="ECO:0000256" key="1">
    <source>
        <dbReference type="SAM" id="MobiDB-lite"/>
    </source>
</evidence>
<sequence>MARFSFLVASFALLSSMVSAAPVAIVRRQVNFPELPYAQFQISTTPGGTAAAEAAAIFFTPFNGVDLSTLDDLVEENIAAMRSAAEAAETDLFNPAIDNAASDAEADALDVGKTKNKVLKHTAFLQLFRIRLAKAQAAGESTADIEADITDREAKLKKNSDADVANAGKASQDVVGGAAQSGNTGNTNQTNETDDTDAGNTGASTGNTGTSNTGNTGNTGSRNTGNTGGASSANFQFPELPYVPPLRSVPDLVDPGGTAAEEAARIFLTPFQGLDLATLDDSVETNLAAMREAAEAAELDLFNPAIDAASGAEKDALEVGKTKNKVLKHTIFLQIFNIRLAKAEAAGEDTADIDARIVDRQNKLATNTRLDQANAGETSQAVA</sequence>
<dbReference type="OrthoDB" id="2151417at2759"/>
<dbReference type="EMBL" id="JANKHO010000047">
    <property type="protein sequence ID" value="KAJ3516659.1"/>
    <property type="molecule type" value="Genomic_DNA"/>
</dbReference>
<comment type="caution">
    <text evidence="3">The sequence shown here is derived from an EMBL/GenBank/DDBJ whole genome shotgun (WGS) entry which is preliminary data.</text>
</comment>
<evidence type="ECO:0000313" key="3">
    <source>
        <dbReference type="EMBL" id="KAJ3516659.1"/>
    </source>
</evidence>
<organism evidence="3 4">
    <name type="scientific">Agrocybe chaxingu</name>
    <dbReference type="NCBI Taxonomy" id="84603"/>
    <lineage>
        <taxon>Eukaryota</taxon>
        <taxon>Fungi</taxon>
        <taxon>Dikarya</taxon>
        <taxon>Basidiomycota</taxon>
        <taxon>Agaricomycotina</taxon>
        <taxon>Agaricomycetes</taxon>
        <taxon>Agaricomycetidae</taxon>
        <taxon>Agaricales</taxon>
        <taxon>Agaricineae</taxon>
        <taxon>Strophariaceae</taxon>
        <taxon>Agrocybe</taxon>
    </lineage>
</organism>
<feature type="chain" id="PRO_5040721486" description="Small secreted protein" evidence="2">
    <location>
        <begin position="21"/>
        <end position="383"/>
    </location>
</feature>
<name>A0A9W8TFX1_9AGAR</name>
<evidence type="ECO:0000313" key="4">
    <source>
        <dbReference type="Proteomes" id="UP001148786"/>
    </source>
</evidence>
<dbReference type="Proteomes" id="UP001148786">
    <property type="component" value="Unassembled WGS sequence"/>
</dbReference>
<keyword evidence="2" id="KW-0732">Signal</keyword>
<feature type="signal peptide" evidence="2">
    <location>
        <begin position="1"/>
        <end position="20"/>
    </location>
</feature>
<keyword evidence="4" id="KW-1185">Reference proteome</keyword>
<reference evidence="3" key="1">
    <citation type="submission" date="2022-07" db="EMBL/GenBank/DDBJ databases">
        <title>Genome Sequence of Agrocybe chaxingu.</title>
        <authorList>
            <person name="Buettner E."/>
        </authorList>
    </citation>
    <scope>NUCLEOTIDE SEQUENCE</scope>
    <source>
        <strain evidence="3">MP-N11</strain>
    </source>
</reference>
<feature type="compositionally biased region" description="Low complexity" evidence="1">
    <location>
        <begin position="198"/>
        <end position="232"/>
    </location>
</feature>
<proteinExistence type="predicted"/>
<evidence type="ECO:0008006" key="5">
    <source>
        <dbReference type="Google" id="ProtNLM"/>
    </source>
</evidence>